<evidence type="ECO:0000256" key="3">
    <source>
        <dbReference type="ARBA" id="ARBA00022729"/>
    </source>
</evidence>
<evidence type="ECO:0000256" key="1">
    <source>
        <dbReference type="ARBA" id="ARBA00004370"/>
    </source>
</evidence>
<organism evidence="7 8">
    <name type="scientific">Hymenobacter fastidiosus</name>
    <dbReference type="NCBI Taxonomy" id="486264"/>
    <lineage>
        <taxon>Bacteria</taxon>
        <taxon>Pseudomonadati</taxon>
        <taxon>Bacteroidota</taxon>
        <taxon>Cytophagia</taxon>
        <taxon>Cytophagales</taxon>
        <taxon>Hymenobacteraceae</taxon>
        <taxon>Hymenobacter</taxon>
    </lineage>
</organism>
<sequence>MPPILILSVSAFRRLYSVSLTPLRGLTVLVGLLAAGCSGTKFIPENARLYTGGTVQVKSPAPVPNEAVLTTELEGVLTPKPNASILGLRPKLYFWHLGEGKTKGLGHWLADKYGEKPVLLSEVDTQKVKKLMVNRLTNRGYFKPGVGSKVQVKGRTATVDYTAFVDRPYLIKEIHFPERDTLIDRAIRATQAQTLLKAGDPYNLQTLVNERTRIDGVLKNQGYYYFAPDYLLFEVDSTLDNQVNIYLKVKGSVPRRAAQPYVLSRVALNTDYSLSDTASLGRKPIIYQKYRYFPDEVMFKAKAITNATFLYPDSVYRRRRSDQTLSRLMSLGTFKFVDIHFRPDRSVADSAGYGHLVSNVRMTQVPKKSLRAEVLLVSKSNGFVGPGFRLQFRNRSALRGAEQLLVNVTGAFENQTRANTNTIGLTSYELGADAQLLVPRLITPPFDIRLVNSDFQPRTSFGAGYKYIQRLEAFQEDVFNLNYGYTWKTRLTNEQELRPIDLQYIRLGTVSDQFQDLLDSSPFLANSFRQQFILGSSYRYTYNQQALEQRRNQIYFSGGVEGSGNLAYLLNSLAGQTKVTNPDGSQAYRVLKQQFSQYTKVDLELRNYFRTSADPTSGNKLATRLLIGAGVPYLNSNVLPYLKQYGVGGPNSVRAFQARGVGPGTYRAPAASETQFYDQVGDIRIEANVEYRQDLFPYVKGALFMDAGNIWLVNNDPSRMTVDASGTADGRNGQFTFSRFLQEMAVGAGAGLRIDAQVLVIRLDAAYPLRFPYSTNEIRGTGNEVIYEAQKINLASPRLNIAIGYPF</sequence>
<dbReference type="PANTHER" id="PTHR12815:SF47">
    <property type="entry name" value="TRANSLOCATION AND ASSEMBLY MODULE SUBUNIT TAMA"/>
    <property type="match status" value="1"/>
</dbReference>
<evidence type="ECO:0000256" key="4">
    <source>
        <dbReference type="ARBA" id="ARBA00023136"/>
    </source>
</evidence>
<gene>
    <name evidence="7" type="ORF">GCM10022408_32700</name>
</gene>
<proteinExistence type="predicted"/>
<comment type="subcellular location">
    <subcellularLocation>
        <location evidence="1">Membrane</location>
    </subcellularLocation>
</comment>
<feature type="domain" description="Bacterial surface antigen (D15)" evidence="6">
    <location>
        <begin position="588"/>
        <end position="772"/>
    </location>
</feature>
<dbReference type="InterPro" id="IPR039910">
    <property type="entry name" value="D15-like"/>
</dbReference>
<accession>A0ABP7SVJ5</accession>
<comment type="caution">
    <text evidence="7">The sequence shown here is derived from an EMBL/GenBank/DDBJ whole genome shotgun (WGS) entry which is preliminary data.</text>
</comment>
<name>A0ABP7SVJ5_9BACT</name>
<reference evidence="8" key="1">
    <citation type="journal article" date="2019" name="Int. J. Syst. Evol. Microbiol.">
        <title>The Global Catalogue of Microorganisms (GCM) 10K type strain sequencing project: providing services to taxonomists for standard genome sequencing and annotation.</title>
        <authorList>
            <consortium name="The Broad Institute Genomics Platform"/>
            <consortium name="The Broad Institute Genome Sequencing Center for Infectious Disease"/>
            <person name="Wu L."/>
            <person name="Ma J."/>
        </authorList>
    </citation>
    <scope>NUCLEOTIDE SEQUENCE [LARGE SCALE GENOMIC DNA]</scope>
    <source>
        <strain evidence="8">JCM 17224</strain>
    </source>
</reference>
<dbReference type="Pfam" id="PF01103">
    <property type="entry name" value="Omp85"/>
    <property type="match status" value="1"/>
</dbReference>
<dbReference type="EMBL" id="BAABDJ010000037">
    <property type="protein sequence ID" value="GAA4016662.1"/>
    <property type="molecule type" value="Genomic_DNA"/>
</dbReference>
<evidence type="ECO:0000313" key="7">
    <source>
        <dbReference type="EMBL" id="GAA4016662.1"/>
    </source>
</evidence>
<evidence type="ECO:0000256" key="5">
    <source>
        <dbReference type="ARBA" id="ARBA00023237"/>
    </source>
</evidence>
<evidence type="ECO:0000259" key="6">
    <source>
        <dbReference type="Pfam" id="PF01103"/>
    </source>
</evidence>
<dbReference type="InterPro" id="IPR000184">
    <property type="entry name" value="Bac_surfAg_D15"/>
</dbReference>
<evidence type="ECO:0000313" key="8">
    <source>
        <dbReference type="Proteomes" id="UP001500567"/>
    </source>
</evidence>
<keyword evidence="2" id="KW-0812">Transmembrane</keyword>
<keyword evidence="5" id="KW-0998">Cell outer membrane</keyword>
<keyword evidence="8" id="KW-1185">Reference proteome</keyword>
<evidence type="ECO:0000256" key="2">
    <source>
        <dbReference type="ARBA" id="ARBA00022692"/>
    </source>
</evidence>
<dbReference type="Proteomes" id="UP001500567">
    <property type="component" value="Unassembled WGS sequence"/>
</dbReference>
<dbReference type="PANTHER" id="PTHR12815">
    <property type="entry name" value="SORTING AND ASSEMBLY MACHINERY SAMM50 PROTEIN FAMILY MEMBER"/>
    <property type="match status" value="1"/>
</dbReference>
<dbReference type="Gene3D" id="2.40.160.50">
    <property type="entry name" value="membrane protein fhac: a member of the omp85/tpsb transporter family"/>
    <property type="match status" value="1"/>
</dbReference>
<keyword evidence="3" id="KW-0732">Signal</keyword>
<protein>
    <submittedName>
        <fullName evidence="7">BamA/TamA family outer membrane protein</fullName>
    </submittedName>
</protein>
<keyword evidence="4" id="KW-0472">Membrane</keyword>